<dbReference type="RefSeq" id="WP_084434145.1">
    <property type="nucleotide sequence ID" value="NZ_FWXV01000014.1"/>
</dbReference>
<organism evidence="2 3">
    <name type="scientific">Kibdelosporangium aridum</name>
    <dbReference type="NCBI Taxonomy" id="2030"/>
    <lineage>
        <taxon>Bacteria</taxon>
        <taxon>Bacillati</taxon>
        <taxon>Actinomycetota</taxon>
        <taxon>Actinomycetes</taxon>
        <taxon>Pseudonocardiales</taxon>
        <taxon>Pseudonocardiaceae</taxon>
        <taxon>Kibdelosporangium</taxon>
    </lineage>
</organism>
<dbReference type="Proteomes" id="UP000192674">
    <property type="component" value="Unassembled WGS sequence"/>
</dbReference>
<proteinExistence type="predicted"/>
<dbReference type="Gene3D" id="3.10.450.50">
    <property type="match status" value="1"/>
</dbReference>
<feature type="domain" description="SnoaL-like" evidence="1">
    <location>
        <begin position="14"/>
        <end position="147"/>
    </location>
</feature>
<keyword evidence="3" id="KW-1185">Reference proteome</keyword>
<evidence type="ECO:0000259" key="1">
    <source>
        <dbReference type="Pfam" id="PF13577"/>
    </source>
</evidence>
<dbReference type="CDD" id="cd00531">
    <property type="entry name" value="NTF2_like"/>
    <property type="match status" value="1"/>
</dbReference>
<accession>A0A1W2FXB9</accession>
<dbReference type="EMBL" id="FWXV01000014">
    <property type="protein sequence ID" value="SMD26392.1"/>
    <property type="molecule type" value="Genomic_DNA"/>
</dbReference>
<name>A0A1W2FXB9_KIBAR</name>
<evidence type="ECO:0000313" key="3">
    <source>
        <dbReference type="Proteomes" id="UP000192674"/>
    </source>
</evidence>
<dbReference type="InterPro" id="IPR037401">
    <property type="entry name" value="SnoaL-like"/>
</dbReference>
<dbReference type="Pfam" id="PF13577">
    <property type="entry name" value="SnoaL_4"/>
    <property type="match status" value="1"/>
</dbReference>
<sequence>MVDTVTDLDRLVITDEIRQLMAWYVYHADHKDWGKLARLFMPDAIFSVYGPNGELFNEFTGPKDIEETITKSVGSRQAIHHLFSYTTVVHSATSASSVVNMEDLIGPPAEGEEVAPFGDVQFKTMHGFGHYRGDFVKTAVGWRISKLVQTRLKIEFTH</sequence>
<dbReference type="SUPFAM" id="SSF54427">
    <property type="entry name" value="NTF2-like"/>
    <property type="match status" value="1"/>
</dbReference>
<dbReference type="InterPro" id="IPR032710">
    <property type="entry name" value="NTF2-like_dom_sf"/>
</dbReference>
<dbReference type="AlphaFoldDB" id="A0A1W2FXB9"/>
<evidence type="ECO:0000313" key="2">
    <source>
        <dbReference type="EMBL" id="SMD26392.1"/>
    </source>
</evidence>
<protein>
    <submittedName>
        <fullName evidence="2">SnoaL-like domain-containing protein</fullName>
    </submittedName>
</protein>
<reference evidence="2 3" key="1">
    <citation type="submission" date="2017-04" db="EMBL/GenBank/DDBJ databases">
        <authorList>
            <person name="Afonso C.L."/>
            <person name="Miller P.J."/>
            <person name="Scott M.A."/>
            <person name="Spackman E."/>
            <person name="Goraichik I."/>
            <person name="Dimitrov K.M."/>
            <person name="Suarez D.L."/>
            <person name="Swayne D.E."/>
        </authorList>
    </citation>
    <scope>NUCLEOTIDE SEQUENCE [LARGE SCALE GENOMIC DNA]</scope>
    <source>
        <strain evidence="2 3">DSM 43828</strain>
    </source>
</reference>
<gene>
    <name evidence="2" type="ORF">SAMN05661093_09975</name>
</gene>
<dbReference type="OrthoDB" id="4941530at2"/>